<dbReference type="OrthoDB" id="5713965at2"/>
<evidence type="ECO:0000256" key="6">
    <source>
        <dbReference type="SAM" id="MobiDB-lite"/>
    </source>
</evidence>
<dbReference type="GO" id="GO:0015979">
    <property type="term" value="P:photosynthesis"/>
    <property type="evidence" value="ECO:0007669"/>
    <property type="project" value="UniProtKB-KW"/>
</dbReference>
<dbReference type="STRING" id="1385369.N825_05300"/>
<organism evidence="8 9">
    <name type="scientific">Skermanella stibiiresistens SB22</name>
    <dbReference type="NCBI Taxonomy" id="1385369"/>
    <lineage>
        <taxon>Bacteria</taxon>
        <taxon>Pseudomonadati</taxon>
        <taxon>Pseudomonadota</taxon>
        <taxon>Alphaproteobacteria</taxon>
        <taxon>Rhodospirillales</taxon>
        <taxon>Azospirillaceae</taxon>
        <taxon>Skermanella</taxon>
    </lineage>
</organism>
<protein>
    <submittedName>
        <fullName evidence="8">Chitin deacetylase</fullName>
    </submittedName>
</protein>
<accession>W9H6W9</accession>
<dbReference type="NCBIfam" id="TIGR02014">
    <property type="entry name" value="BchZ"/>
    <property type="match status" value="1"/>
</dbReference>
<dbReference type="PATRIC" id="fig|1385369.3.peg.3266"/>
<dbReference type="Proteomes" id="UP000019486">
    <property type="component" value="Unassembled WGS sequence"/>
</dbReference>
<dbReference type="EMBL" id="AVFL01000011">
    <property type="protein sequence ID" value="EWY39518.1"/>
    <property type="molecule type" value="Genomic_DNA"/>
</dbReference>
<evidence type="ECO:0000256" key="3">
    <source>
        <dbReference type="ARBA" id="ARBA00023002"/>
    </source>
</evidence>
<sequence>MLILDHDRAGGYWGAVYAFTAIRGLQVIIDGPVGCENLPVTAVLHYTDALPPHELPIVVTGLAEEELGRHGTEGAMKRAHATLDPKRPSVVVTGSIAEMIGGGVTPEGTGIQRFLPRTIDEDQWQSADRALNWLWTEFGPKRGVMPKRKPRAAGDKPRVNIIGPMYGTFNMWSDLAEIRRLVEGIGAEINLTFPLGSHLDDVTKLAQADANVCLYREFGRLLCETLDRPYLQAPIGLHSTTRFLRSLGEILELDPEPFIEREKLTTIKPVWDLWRSVTQDFFGTASFAIVANDTYARGVRHFLEEELGLPCTFSVSRRAGAKTDNEAVREMVRTRTPLILFGSYNERMYLAEIGGRAVFVPASFPGAIIRRHTGTPFMGYAGATWLVQEVCNALFDALFHILPLATEMDKVEATPARLEPELPWDDEAKADLDQIVEAQPVLIRISAAKRLRDAAERHVRRLGDARVTAAHVAEAALDERISGQPETNFSHSPQREPEFAGAHDVRRPPRGPRAV</sequence>
<keyword evidence="3" id="KW-0560">Oxidoreductase</keyword>
<dbReference type="PIRSF" id="PIRSF000163">
    <property type="entry name" value="PCP_ChlB"/>
    <property type="match status" value="1"/>
</dbReference>
<dbReference type="RefSeq" id="WP_084164777.1">
    <property type="nucleotide sequence ID" value="NZ_AVFL01000011.1"/>
</dbReference>
<dbReference type="SUPFAM" id="SSF53807">
    <property type="entry name" value="Helical backbone' metal receptor"/>
    <property type="match status" value="1"/>
</dbReference>
<name>W9H6W9_9PROT</name>
<evidence type="ECO:0000256" key="2">
    <source>
        <dbReference type="ARBA" id="ARBA00022531"/>
    </source>
</evidence>
<evidence type="ECO:0000259" key="7">
    <source>
        <dbReference type="Pfam" id="PF00148"/>
    </source>
</evidence>
<dbReference type="GO" id="GO:0030494">
    <property type="term" value="P:bacteriochlorophyll biosynthetic process"/>
    <property type="evidence" value="ECO:0007669"/>
    <property type="project" value="UniProtKB-UniPathway"/>
</dbReference>
<evidence type="ECO:0000256" key="1">
    <source>
        <dbReference type="ARBA" id="ARBA00004800"/>
    </source>
</evidence>
<feature type="compositionally biased region" description="Basic and acidic residues" evidence="6">
    <location>
        <begin position="493"/>
        <end position="507"/>
    </location>
</feature>
<keyword evidence="4" id="KW-0149">Chlorophyll biosynthesis</keyword>
<keyword evidence="2" id="KW-0602">Photosynthesis</keyword>
<dbReference type="InterPro" id="IPR010244">
    <property type="entry name" value="BchZ"/>
</dbReference>
<evidence type="ECO:0000256" key="4">
    <source>
        <dbReference type="ARBA" id="ARBA00023171"/>
    </source>
</evidence>
<dbReference type="PANTHER" id="PTHR33712">
    <property type="entry name" value="LIGHT-INDEPENDENT PROTOCHLOROPHYLLIDE REDUCTASE SUBUNIT B"/>
    <property type="match status" value="1"/>
</dbReference>
<comment type="pathway">
    <text evidence="1">Porphyrin-containing compound metabolism; bacteriochlorophyll biosynthesis.</text>
</comment>
<dbReference type="AlphaFoldDB" id="W9H6W9"/>
<dbReference type="InterPro" id="IPR016209">
    <property type="entry name" value="Protochlorophyllide_Rdtase"/>
</dbReference>
<dbReference type="PANTHER" id="PTHR33712:SF7">
    <property type="entry name" value="LIGHT-INDEPENDENT PROTOCHLOROPHYLLIDE REDUCTASE SUBUNIT B"/>
    <property type="match status" value="1"/>
</dbReference>
<proteinExistence type="predicted"/>
<keyword evidence="9" id="KW-1185">Reference proteome</keyword>
<evidence type="ECO:0000313" key="9">
    <source>
        <dbReference type="Proteomes" id="UP000019486"/>
    </source>
</evidence>
<dbReference type="InterPro" id="IPR050152">
    <property type="entry name" value="ChlB/BchB/BchZ"/>
</dbReference>
<dbReference type="Pfam" id="PF00148">
    <property type="entry name" value="Oxidored_nitro"/>
    <property type="match status" value="1"/>
</dbReference>
<keyword evidence="5" id="KW-0077">Bacteriochlorophyll biosynthesis</keyword>
<gene>
    <name evidence="8" type="ORF">N825_05300</name>
</gene>
<dbReference type="GO" id="GO:0016730">
    <property type="term" value="F:oxidoreductase activity, acting on iron-sulfur proteins as donors"/>
    <property type="evidence" value="ECO:0007669"/>
    <property type="project" value="InterPro"/>
</dbReference>
<dbReference type="InterPro" id="IPR000510">
    <property type="entry name" value="Nase/OxRdtase_comp1"/>
</dbReference>
<dbReference type="UniPathway" id="UPA00669"/>
<reference evidence="8 9" key="1">
    <citation type="submission" date="2013-08" db="EMBL/GenBank/DDBJ databases">
        <title>The genome sequence of Skermanella stibiiresistens.</title>
        <authorList>
            <person name="Zhu W."/>
            <person name="Wang G."/>
        </authorList>
    </citation>
    <scope>NUCLEOTIDE SEQUENCE [LARGE SCALE GENOMIC DNA]</scope>
    <source>
        <strain evidence="8 9">SB22</strain>
    </source>
</reference>
<feature type="domain" description="Nitrogenase/oxidoreductase component 1" evidence="7">
    <location>
        <begin position="12"/>
        <end position="394"/>
    </location>
</feature>
<evidence type="ECO:0000313" key="8">
    <source>
        <dbReference type="EMBL" id="EWY39518.1"/>
    </source>
</evidence>
<comment type="caution">
    <text evidence="8">The sequence shown here is derived from an EMBL/GenBank/DDBJ whole genome shotgun (WGS) entry which is preliminary data.</text>
</comment>
<dbReference type="Gene3D" id="3.40.50.1980">
    <property type="entry name" value="Nitrogenase molybdenum iron protein domain"/>
    <property type="match status" value="2"/>
</dbReference>
<feature type="region of interest" description="Disordered" evidence="6">
    <location>
        <begin position="477"/>
        <end position="515"/>
    </location>
</feature>
<evidence type="ECO:0000256" key="5">
    <source>
        <dbReference type="ARBA" id="ARBA00023181"/>
    </source>
</evidence>